<keyword evidence="1" id="KW-0732">Signal</keyword>
<dbReference type="EnsemblMetazoa" id="XM_038217031.1">
    <property type="protein sequence ID" value="XP_038072959.1"/>
    <property type="gene ID" value="LOC119741278"/>
</dbReference>
<feature type="chain" id="PRO_5037838842" description="C-type lectin domain-containing protein" evidence="1">
    <location>
        <begin position="23"/>
        <end position="244"/>
    </location>
</feature>
<dbReference type="Proteomes" id="UP000887568">
    <property type="component" value="Unplaced"/>
</dbReference>
<dbReference type="SUPFAM" id="SSF56436">
    <property type="entry name" value="C-type lectin-like"/>
    <property type="match status" value="1"/>
</dbReference>
<dbReference type="RefSeq" id="XP_038072959.1">
    <property type="nucleotide sequence ID" value="XM_038217031.1"/>
</dbReference>
<dbReference type="InterPro" id="IPR016187">
    <property type="entry name" value="CTDL_fold"/>
</dbReference>
<dbReference type="Pfam" id="PF00059">
    <property type="entry name" value="Lectin_C"/>
    <property type="match status" value="1"/>
</dbReference>
<name>A0A914BAC8_PATMI</name>
<dbReference type="SMART" id="SM00034">
    <property type="entry name" value="CLECT"/>
    <property type="match status" value="1"/>
</dbReference>
<dbReference type="InterPro" id="IPR016186">
    <property type="entry name" value="C-type_lectin-like/link_sf"/>
</dbReference>
<dbReference type="GeneID" id="119741278"/>
<evidence type="ECO:0000313" key="4">
    <source>
        <dbReference type="Proteomes" id="UP000887568"/>
    </source>
</evidence>
<accession>A0A914BAC8</accession>
<dbReference type="Pfam" id="PF00024">
    <property type="entry name" value="PAN_1"/>
    <property type="match status" value="1"/>
</dbReference>
<evidence type="ECO:0000313" key="3">
    <source>
        <dbReference type="EnsemblMetazoa" id="XP_038072959.1"/>
    </source>
</evidence>
<dbReference type="PROSITE" id="PS50041">
    <property type="entry name" value="C_TYPE_LECTIN_2"/>
    <property type="match status" value="1"/>
</dbReference>
<evidence type="ECO:0000259" key="2">
    <source>
        <dbReference type="PROSITE" id="PS50041"/>
    </source>
</evidence>
<feature type="signal peptide" evidence="1">
    <location>
        <begin position="1"/>
        <end position="22"/>
    </location>
</feature>
<proteinExistence type="predicted"/>
<feature type="domain" description="C-type lectin" evidence="2">
    <location>
        <begin position="35"/>
        <end position="153"/>
    </location>
</feature>
<keyword evidence="4" id="KW-1185">Reference proteome</keyword>
<sequence>MSVFGGNFVSLLFLVHLVGSRAFLHASCPPGWLKWQQSCYIVLPDKMNWFEASEACNRPGSSLIVPNSREENVFILESLVKRDGAFWIRCTDAAQDSVWLCDGQPPVYTNWHSGFPNTDKRGNCASLYAYNRYNEWRWVDNISCLRERFAACEMLASSVPAYHTFTGPDGRVPQRCLLHHDIRNLTVEGVLACGWACRAEPRCRSFNLWQSSKREKMCQLNDVTGLVADDTIFKITNDCYFFDL</sequence>
<reference evidence="3" key="1">
    <citation type="submission" date="2022-11" db="UniProtKB">
        <authorList>
            <consortium name="EnsemblMetazoa"/>
        </authorList>
    </citation>
    <scope>IDENTIFICATION</scope>
</reference>
<dbReference type="InterPro" id="IPR003609">
    <property type="entry name" value="Pan_app"/>
</dbReference>
<protein>
    <recommendedName>
        <fullName evidence="2">C-type lectin domain-containing protein</fullName>
    </recommendedName>
</protein>
<dbReference type="InterPro" id="IPR001304">
    <property type="entry name" value="C-type_lectin-like"/>
</dbReference>
<organism evidence="3 4">
    <name type="scientific">Patiria miniata</name>
    <name type="common">Bat star</name>
    <name type="synonym">Asterina miniata</name>
    <dbReference type="NCBI Taxonomy" id="46514"/>
    <lineage>
        <taxon>Eukaryota</taxon>
        <taxon>Metazoa</taxon>
        <taxon>Echinodermata</taxon>
        <taxon>Eleutherozoa</taxon>
        <taxon>Asterozoa</taxon>
        <taxon>Asteroidea</taxon>
        <taxon>Valvatacea</taxon>
        <taxon>Valvatida</taxon>
        <taxon>Asterinidae</taxon>
        <taxon>Patiria</taxon>
    </lineage>
</organism>
<dbReference type="Gene3D" id="3.10.100.10">
    <property type="entry name" value="Mannose-Binding Protein A, subunit A"/>
    <property type="match status" value="1"/>
</dbReference>
<dbReference type="AlphaFoldDB" id="A0A914BAC8"/>
<dbReference type="OrthoDB" id="5964020at2759"/>
<dbReference type="InterPro" id="IPR050111">
    <property type="entry name" value="C-type_lectin/snaclec_domain"/>
</dbReference>
<evidence type="ECO:0000256" key="1">
    <source>
        <dbReference type="SAM" id="SignalP"/>
    </source>
</evidence>
<dbReference type="PANTHER" id="PTHR22803">
    <property type="entry name" value="MANNOSE, PHOSPHOLIPASE, LECTIN RECEPTOR RELATED"/>
    <property type="match status" value="1"/>
</dbReference>